<feature type="transmembrane region" description="Helical" evidence="8">
    <location>
        <begin position="110"/>
        <end position="129"/>
    </location>
</feature>
<keyword evidence="3" id="KW-0328">Glycosyltransferase</keyword>
<evidence type="ECO:0000256" key="4">
    <source>
        <dbReference type="ARBA" id="ARBA00022679"/>
    </source>
</evidence>
<feature type="transmembrane region" description="Helical" evidence="8">
    <location>
        <begin position="270"/>
        <end position="288"/>
    </location>
</feature>
<dbReference type="Pfam" id="PF13231">
    <property type="entry name" value="PMT_2"/>
    <property type="match status" value="1"/>
</dbReference>
<dbReference type="GO" id="GO:0005886">
    <property type="term" value="C:plasma membrane"/>
    <property type="evidence" value="ECO:0007669"/>
    <property type="project" value="UniProtKB-SubCell"/>
</dbReference>
<evidence type="ECO:0000256" key="6">
    <source>
        <dbReference type="ARBA" id="ARBA00022989"/>
    </source>
</evidence>
<keyword evidence="6 8" id="KW-1133">Transmembrane helix</keyword>
<keyword evidence="5 8" id="KW-0812">Transmembrane</keyword>
<keyword evidence="2" id="KW-1003">Cell membrane</keyword>
<comment type="subcellular location">
    <subcellularLocation>
        <location evidence="1">Cell membrane</location>
        <topology evidence="1">Multi-pass membrane protein</topology>
    </subcellularLocation>
</comment>
<reference evidence="10 11" key="1">
    <citation type="journal article" date="2015" name="Nature">
        <title>rRNA introns, odd ribosomes, and small enigmatic genomes across a large radiation of phyla.</title>
        <authorList>
            <person name="Brown C.T."/>
            <person name="Hug L.A."/>
            <person name="Thomas B.C."/>
            <person name="Sharon I."/>
            <person name="Castelle C.J."/>
            <person name="Singh A."/>
            <person name="Wilkins M.J."/>
            <person name="Williams K.H."/>
            <person name="Banfield J.F."/>
        </authorList>
    </citation>
    <scope>NUCLEOTIDE SEQUENCE [LARGE SCALE GENOMIC DNA]</scope>
</reference>
<feature type="transmembrane region" description="Helical" evidence="8">
    <location>
        <begin position="319"/>
        <end position="340"/>
    </location>
</feature>
<comment type="caution">
    <text evidence="10">The sequence shown here is derived from an EMBL/GenBank/DDBJ whole genome shotgun (WGS) entry which is preliminary data.</text>
</comment>
<sequence length="469" mass="53645">MNNLITLMKRIVKNEYFVLSIILVLGLVVRFYKINNPVADWHSWRQADTASVSRNYVKGGINILTPHFDDISGIQSGKDNPTGIRMVEFPIYNVLHATLFSTFGTFSLELWGRLLTILISLATAIFLFLLVRKHYSAKTGLIAAFFFTFIPFNIYFSRVILPDPLGVLFAVAGLYFFGINIVVSGLLFALALLQKPFFGVYLFPLIPELIKKENLKKSLAFLSITMAPFMVWRYWESLHPEGISFYKWAFNGDRIRFHPAWFRWLFGERIGILILGGWGLIPFVMGLIKKQKNKFNLLLNLGMLTYLIAVATANVRHDYYQILIIPAISISLALGSVWLWKRNMVSKLVLILSILVMFLVGWDRIKPFYQVNHPELMEVGNVVDETLPKDAKVIAPYNGDTAFLYQMNRKGWPAVDDSIDGLIERGATHYVSLDLGSPDTVNFSKRFVTLQKTDKFIILDLQKEITKYD</sequence>
<evidence type="ECO:0000256" key="1">
    <source>
        <dbReference type="ARBA" id="ARBA00004651"/>
    </source>
</evidence>
<dbReference type="GO" id="GO:0009103">
    <property type="term" value="P:lipopolysaccharide biosynthetic process"/>
    <property type="evidence" value="ECO:0007669"/>
    <property type="project" value="UniProtKB-ARBA"/>
</dbReference>
<dbReference type="GO" id="GO:0016763">
    <property type="term" value="F:pentosyltransferase activity"/>
    <property type="evidence" value="ECO:0007669"/>
    <property type="project" value="TreeGrafter"/>
</dbReference>
<dbReference type="Proteomes" id="UP000033995">
    <property type="component" value="Unassembled WGS sequence"/>
</dbReference>
<feature type="transmembrane region" description="Helical" evidence="8">
    <location>
        <begin position="219"/>
        <end position="235"/>
    </location>
</feature>
<dbReference type="PANTHER" id="PTHR33908:SF11">
    <property type="entry name" value="MEMBRANE PROTEIN"/>
    <property type="match status" value="1"/>
</dbReference>
<evidence type="ECO:0000256" key="2">
    <source>
        <dbReference type="ARBA" id="ARBA00022475"/>
    </source>
</evidence>
<evidence type="ECO:0000256" key="5">
    <source>
        <dbReference type="ARBA" id="ARBA00022692"/>
    </source>
</evidence>
<feature type="transmembrane region" description="Helical" evidence="8">
    <location>
        <begin position="167"/>
        <end position="193"/>
    </location>
</feature>
<dbReference type="EMBL" id="LBOZ01000001">
    <property type="protein sequence ID" value="KKP48361.1"/>
    <property type="molecule type" value="Genomic_DNA"/>
</dbReference>
<evidence type="ECO:0000313" key="10">
    <source>
        <dbReference type="EMBL" id="KKP48361.1"/>
    </source>
</evidence>
<evidence type="ECO:0000259" key="9">
    <source>
        <dbReference type="Pfam" id="PF13231"/>
    </source>
</evidence>
<keyword evidence="7 8" id="KW-0472">Membrane</keyword>
<dbReference type="InterPro" id="IPR050297">
    <property type="entry name" value="LipidA_mod_glycosyltrf_83"/>
</dbReference>
<accession>A0A0G0AAM8</accession>
<feature type="transmembrane region" description="Helical" evidence="8">
    <location>
        <begin position="345"/>
        <end position="362"/>
    </location>
</feature>
<organism evidence="10 11">
    <name type="scientific">Candidatus Woesebacteria bacterium GW2011_GWA2_33_28</name>
    <dbReference type="NCBI Taxonomy" id="1618561"/>
    <lineage>
        <taxon>Bacteria</taxon>
        <taxon>Candidatus Woeseibacteriota</taxon>
    </lineage>
</organism>
<proteinExistence type="predicted"/>
<feature type="transmembrane region" description="Helical" evidence="8">
    <location>
        <begin position="295"/>
        <end position="313"/>
    </location>
</feature>
<keyword evidence="4" id="KW-0808">Transferase</keyword>
<dbReference type="InterPro" id="IPR038731">
    <property type="entry name" value="RgtA/B/C-like"/>
</dbReference>
<dbReference type="PANTHER" id="PTHR33908">
    <property type="entry name" value="MANNOSYLTRANSFERASE YKCB-RELATED"/>
    <property type="match status" value="1"/>
</dbReference>
<evidence type="ECO:0000256" key="8">
    <source>
        <dbReference type="SAM" id="Phobius"/>
    </source>
</evidence>
<protein>
    <recommendedName>
        <fullName evidence="9">Glycosyltransferase RgtA/B/C/D-like domain-containing protein</fullName>
    </recommendedName>
</protein>
<feature type="domain" description="Glycosyltransferase RgtA/B/C/D-like" evidence="9">
    <location>
        <begin position="109"/>
        <end position="235"/>
    </location>
</feature>
<feature type="transmembrane region" description="Helical" evidence="8">
    <location>
        <begin position="141"/>
        <end position="161"/>
    </location>
</feature>
<gene>
    <name evidence="10" type="ORF">UR38_C0001G0157</name>
</gene>
<feature type="transmembrane region" description="Helical" evidence="8">
    <location>
        <begin position="16"/>
        <end position="34"/>
    </location>
</feature>
<name>A0A0G0AAM8_9BACT</name>
<evidence type="ECO:0000256" key="7">
    <source>
        <dbReference type="ARBA" id="ARBA00023136"/>
    </source>
</evidence>
<evidence type="ECO:0000313" key="11">
    <source>
        <dbReference type="Proteomes" id="UP000033995"/>
    </source>
</evidence>
<dbReference type="AlphaFoldDB" id="A0A0G0AAM8"/>
<evidence type="ECO:0000256" key="3">
    <source>
        <dbReference type="ARBA" id="ARBA00022676"/>
    </source>
</evidence>